<dbReference type="PANTHER" id="PTHR10629">
    <property type="entry name" value="CYTOSINE-SPECIFIC METHYLTRANSFERASE"/>
    <property type="match status" value="1"/>
</dbReference>
<evidence type="ECO:0000256" key="2">
    <source>
        <dbReference type="ARBA" id="ARBA00022679"/>
    </source>
</evidence>
<dbReference type="Gene3D" id="3.40.50.150">
    <property type="entry name" value="Vaccinia Virus protein VP39"/>
    <property type="match status" value="1"/>
</dbReference>
<dbReference type="EMBL" id="JAWXVH010000001">
    <property type="protein sequence ID" value="MDX6184851.1"/>
    <property type="molecule type" value="Genomic_DNA"/>
</dbReference>
<dbReference type="RefSeq" id="WP_229975861.1">
    <property type="nucleotide sequence ID" value="NZ_CP087133.1"/>
</dbReference>
<reference evidence="10 12" key="1">
    <citation type="submission" date="2023-11" db="EMBL/GenBank/DDBJ databases">
        <title>Unpublished Manusciprt.</title>
        <authorList>
            <person name="Saticioglu I.B."/>
            <person name="Ay H."/>
            <person name="Ajmi N."/>
            <person name="Altun S."/>
            <person name="Duman M."/>
        </authorList>
    </citation>
    <scope>NUCLEOTIDE SEQUENCE</scope>
    <source>
        <strain evidence="9 12">Fl-33</strain>
        <strain evidence="10">Fl-77</strain>
    </source>
</reference>
<organism evidence="10 11">
    <name type="scientific">Flavobacterium flavipigmentatum</name>
    <dbReference type="NCBI Taxonomy" id="2893884"/>
    <lineage>
        <taxon>Bacteria</taxon>
        <taxon>Pseudomonadati</taxon>
        <taxon>Bacteroidota</taxon>
        <taxon>Flavobacteriia</taxon>
        <taxon>Flavobacteriales</taxon>
        <taxon>Flavobacteriaceae</taxon>
        <taxon>Flavobacterium</taxon>
    </lineage>
</organism>
<evidence type="ECO:0000313" key="9">
    <source>
        <dbReference type="EMBL" id="MDX6181250.1"/>
    </source>
</evidence>
<dbReference type="InterPro" id="IPR001525">
    <property type="entry name" value="C5_MeTfrase"/>
</dbReference>
<comment type="catalytic activity">
    <reaction evidence="5 8">
        <text>a 2'-deoxycytidine in DNA + S-adenosyl-L-methionine = a 5-methyl-2'-deoxycytidine in DNA + S-adenosyl-L-homocysteine + H(+)</text>
        <dbReference type="Rhea" id="RHEA:13681"/>
        <dbReference type="Rhea" id="RHEA-COMP:11369"/>
        <dbReference type="Rhea" id="RHEA-COMP:11370"/>
        <dbReference type="ChEBI" id="CHEBI:15378"/>
        <dbReference type="ChEBI" id="CHEBI:57856"/>
        <dbReference type="ChEBI" id="CHEBI:59789"/>
        <dbReference type="ChEBI" id="CHEBI:85452"/>
        <dbReference type="ChEBI" id="CHEBI:85454"/>
        <dbReference type="EC" id="2.1.1.37"/>
    </reaction>
</comment>
<evidence type="ECO:0000313" key="12">
    <source>
        <dbReference type="Proteomes" id="UP001278738"/>
    </source>
</evidence>
<name>A0AAJ2S6I9_9FLAO</name>
<evidence type="ECO:0000256" key="6">
    <source>
        <dbReference type="PROSITE-ProRule" id="PRU01016"/>
    </source>
</evidence>
<dbReference type="EMBL" id="JAWXVG010000001">
    <property type="protein sequence ID" value="MDX6181250.1"/>
    <property type="molecule type" value="Genomic_DNA"/>
</dbReference>
<evidence type="ECO:0000256" key="7">
    <source>
        <dbReference type="RuleBase" id="RU000416"/>
    </source>
</evidence>
<dbReference type="PANTHER" id="PTHR10629:SF52">
    <property type="entry name" value="DNA (CYTOSINE-5)-METHYLTRANSFERASE 1"/>
    <property type="match status" value="1"/>
</dbReference>
<dbReference type="AlphaFoldDB" id="A0AAJ2S6I9"/>
<evidence type="ECO:0000256" key="5">
    <source>
        <dbReference type="ARBA" id="ARBA00047422"/>
    </source>
</evidence>
<evidence type="ECO:0000313" key="10">
    <source>
        <dbReference type="EMBL" id="MDX6184851.1"/>
    </source>
</evidence>
<keyword evidence="1 6" id="KW-0489">Methyltransferase</keyword>
<evidence type="ECO:0000256" key="1">
    <source>
        <dbReference type="ARBA" id="ARBA00022603"/>
    </source>
</evidence>
<evidence type="ECO:0000256" key="8">
    <source>
        <dbReference type="RuleBase" id="RU000417"/>
    </source>
</evidence>
<dbReference type="GO" id="GO:0003886">
    <property type="term" value="F:DNA (cytosine-5-)-methyltransferase activity"/>
    <property type="evidence" value="ECO:0007669"/>
    <property type="project" value="UniProtKB-EC"/>
</dbReference>
<dbReference type="PROSITE" id="PS51679">
    <property type="entry name" value="SAM_MT_C5"/>
    <property type="match status" value="1"/>
</dbReference>
<dbReference type="EC" id="2.1.1.37" evidence="8"/>
<evidence type="ECO:0000313" key="11">
    <source>
        <dbReference type="Proteomes" id="UP001270053"/>
    </source>
</evidence>
<dbReference type="NCBIfam" id="TIGR00675">
    <property type="entry name" value="dcm"/>
    <property type="match status" value="1"/>
</dbReference>
<comment type="similarity">
    <text evidence="6 7">Belongs to the class I-like SAM-binding methyltransferase superfamily. C5-methyltransferase family.</text>
</comment>
<evidence type="ECO:0000256" key="4">
    <source>
        <dbReference type="ARBA" id="ARBA00022747"/>
    </source>
</evidence>
<dbReference type="Proteomes" id="UP001270053">
    <property type="component" value="Unassembled WGS sequence"/>
</dbReference>
<keyword evidence="4" id="KW-0680">Restriction system</keyword>
<proteinExistence type="inferred from homology"/>
<dbReference type="Pfam" id="PF00145">
    <property type="entry name" value="DNA_methylase"/>
    <property type="match status" value="1"/>
</dbReference>
<dbReference type="Proteomes" id="UP001278738">
    <property type="component" value="Unassembled WGS sequence"/>
</dbReference>
<dbReference type="Gene3D" id="3.90.120.10">
    <property type="entry name" value="DNA Methylase, subunit A, domain 2"/>
    <property type="match status" value="1"/>
</dbReference>
<evidence type="ECO:0000256" key="3">
    <source>
        <dbReference type="ARBA" id="ARBA00022691"/>
    </source>
</evidence>
<comment type="caution">
    <text evidence="10">The sequence shown here is derived from an EMBL/GenBank/DDBJ whole genome shotgun (WGS) entry which is preliminary data.</text>
</comment>
<keyword evidence="2 6" id="KW-0808">Transferase</keyword>
<gene>
    <name evidence="10" type="primary">dcm</name>
    <name evidence="9" type="ORF">SGQ18_03740</name>
    <name evidence="10" type="ORF">SGQ44_03745</name>
</gene>
<dbReference type="GO" id="GO:0032259">
    <property type="term" value="P:methylation"/>
    <property type="evidence" value="ECO:0007669"/>
    <property type="project" value="UniProtKB-KW"/>
</dbReference>
<dbReference type="GO" id="GO:0009307">
    <property type="term" value="P:DNA restriction-modification system"/>
    <property type="evidence" value="ECO:0007669"/>
    <property type="project" value="UniProtKB-KW"/>
</dbReference>
<keyword evidence="12" id="KW-1185">Reference proteome</keyword>
<dbReference type="InterPro" id="IPR050390">
    <property type="entry name" value="C5-Methyltransferase"/>
</dbReference>
<sequence length="525" mass="60943">MNKKTCIDLYSGIGGWTLGMKLNDIKHLKSFEWNKESNRTHNYNFGTTTEEIDIRKLNFEDLPEVGSVDFVVGSPPCTQFSYANKGGGGNIEDGLIDMYQFLKVVQYLKPKYWAMENVPRVRNILKSILDTNPQFMEFKEMFNYIDVVDCSQYGAPQKRMRMIAGHFPFELFESYKVQIKPNTLGSVINALNSEIIIDPTYKYKLDSKDLSDHILEENLHFEELRINKESKTHHPIYNGMSFPELLNRPSRTITSTCTRVSRESLVIESKDGYRRLTVRERATLMGFPITYQFYGNSFNSKLKMIGNAIPPVLTYYIFQSMLEVQPKKLKLIDEVKNYTHKAPTEPIPITPPDKVKFRYRESRSFRLAIPEFRFGSGVRFELSNDFIKDICKWSIKFYYGTSKRIMEVIINKELFDNLQIILKRQKIDIKKEIKSLEIYASGVSSESLQKRWIHENQNGTHPFEVLDVVSSLGIQIKDKIVDIEFSDLDFELLLGKNLNNKLFDNKSLIIAGLITGYVFNKNIKL</sequence>
<dbReference type="SUPFAM" id="SSF53335">
    <property type="entry name" value="S-adenosyl-L-methionine-dependent methyltransferases"/>
    <property type="match status" value="1"/>
</dbReference>
<feature type="active site" evidence="6">
    <location>
        <position position="77"/>
    </location>
</feature>
<protein>
    <recommendedName>
        <fullName evidence="8">Cytosine-specific methyltransferase</fullName>
        <ecNumber evidence="8">2.1.1.37</ecNumber>
    </recommendedName>
</protein>
<accession>A0AAJ2S6I9</accession>
<dbReference type="PRINTS" id="PR00105">
    <property type="entry name" value="C5METTRFRASE"/>
</dbReference>
<dbReference type="InterPro" id="IPR018117">
    <property type="entry name" value="C5_DNA_meth_AS"/>
</dbReference>
<dbReference type="PROSITE" id="PS00094">
    <property type="entry name" value="C5_MTASE_1"/>
    <property type="match status" value="1"/>
</dbReference>
<keyword evidence="3 6" id="KW-0949">S-adenosyl-L-methionine</keyword>
<dbReference type="InterPro" id="IPR029063">
    <property type="entry name" value="SAM-dependent_MTases_sf"/>
</dbReference>